<keyword evidence="9 14" id="KW-1133">Transmembrane helix</keyword>
<sequence>MFTNLFSIFDPNSSVNFSLNWLAISISFLMFPKIYWLKQNKMNFMTKLILMFLFNEMTKLIQKKNHNNIFFFMMIFFLILIMNFMGLFPYIFTPSSHLIITLPMSLTIWMSIIMHNWINKTNFMFAHLVPIGTPTLLMPLMVIIETISNLIRPGTLAIRLSANMIAGHLLFSLLGSTGPNLNFYLIILLILIQILLFMLEMAVSTIQSYVFTMLSSLYSNEN</sequence>
<geneLocation type="mitochondrion" evidence="15"/>
<dbReference type="EMBL" id="MK051030">
    <property type="protein sequence ID" value="QKK69315.1"/>
    <property type="molecule type" value="Genomic_DNA"/>
</dbReference>
<keyword evidence="7 14" id="KW-0812">Transmembrane</keyword>
<dbReference type="InterPro" id="IPR023011">
    <property type="entry name" value="ATP_synth_F0_asu_AS"/>
</dbReference>
<evidence type="ECO:0000256" key="7">
    <source>
        <dbReference type="ARBA" id="ARBA00022692"/>
    </source>
</evidence>
<comment type="function">
    <text evidence="1">Mitochondrial membrane ATP synthase (F(1)F(0) ATP synthase or Complex V) produces ATP from ADP in the presence of a proton gradient across the membrane which is generated by electron transport complexes of the respiratory chain. F-type ATPases consist of two structural domains, F(1) - containing the extramembraneous catalytic core and F(0) - containing the membrane proton channel, linked together by a central stalk and a peripheral stalk. During catalysis, ATP synthesis in the catalytic domain of F(1) is coupled via a rotary mechanism of the central stalk subunits to proton translocation. Key component of the proton channel; it may play a direct role in the translocation of protons across the membrane.</text>
</comment>
<dbReference type="GO" id="GO:0005743">
    <property type="term" value="C:mitochondrial inner membrane"/>
    <property type="evidence" value="ECO:0007669"/>
    <property type="project" value="UniProtKB-SubCell"/>
</dbReference>
<dbReference type="Pfam" id="PF00119">
    <property type="entry name" value="ATP-synt_A"/>
    <property type="match status" value="1"/>
</dbReference>
<feature type="transmembrane region" description="Helical" evidence="14">
    <location>
        <begin position="98"/>
        <end position="118"/>
    </location>
</feature>
<evidence type="ECO:0000256" key="9">
    <source>
        <dbReference type="ARBA" id="ARBA00022989"/>
    </source>
</evidence>
<dbReference type="NCBIfam" id="TIGR01131">
    <property type="entry name" value="ATP_synt_6_or_A"/>
    <property type="match status" value="1"/>
</dbReference>
<protein>
    <recommendedName>
        <fullName evidence="13">ATP synthase subunit a</fullName>
    </recommendedName>
</protein>
<comment type="subcellular location">
    <subcellularLocation>
        <location evidence="2">Membrane</location>
        <topology evidence="2">Multi-pass membrane protein</topology>
    </subcellularLocation>
    <subcellularLocation>
        <location evidence="13">Mitochondrion inner membrane</location>
        <topology evidence="13">Multi-pass membrane protein</topology>
    </subcellularLocation>
</comment>
<proteinExistence type="inferred from homology"/>
<evidence type="ECO:0000313" key="15">
    <source>
        <dbReference type="EMBL" id="QKK69315.1"/>
    </source>
</evidence>
<dbReference type="Gene3D" id="1.20.120.220">
    <property type="entry name" value="ATP synthase, F0 complex, subunit A"/>
    <property type="match status" value="1"/>
</dbReference>
<keyword evidence="6" id="KW-0138">CF(0)</keyword>
<feature type="transmembrane region" description="Helical" evidence="14">
    <location>
        <begin position="181"/>
        <end position="199"/>
    </location>
</feature>
<dbReference type="SUPFAM" id="SSF81336">
    <property type="entry name" value="F1F0 ATP synthase subunit A"/>
    <property type="match status" value="1"/>
</dbReference>
<dbReference type="PANTHER" id="PTHR11410:SF0">
    <property type="entry name" value="ATP SYNTHASE SUBUNIT A"/>
    <property type="match status" value="1"/>
</dbReference>
<keyword evidence="15" id="KW-0496">Mitochondrion</keyword>
<dbReference type="CDD" id="cd00310">
    <property type="entry name" value="ATP-synt_Fo_a_6"/>
    <property type="match status" value="1"/>
</dbReference>
<dbReference type="AlphaFoldDB" id="A0A6M9AX83"/>
<reference evidence="15" key="1">
    <citation type="submission" date="2018-10" db="EMBL/GenBank/DDBJ databases">
        <title>Mitochondrial genome of four interrelated genera and Comparative analysis in the family Vespidae (Hymenoptera: Vespidae).</title>
        <authorList>
            <person name="Zhang Q.-H."/>
            <person name="Li T.-J."/>
        </authorList>
    </citation>
    <scope>NUCLEOTIDE SEQUENCE</scope>
</reference>
<keyword evidence="11 14" id="KW-0472">Membrane</keyword>
<dbReference type="GO" id="GO:0046933">
    <property type="term" value="F:proton-transporting ATP synthase activity, rotational mechanism"/>
    <property type="evidence" value="ECO:0007669"/>
    <property type="project" value="TreeGrafter"/>
</dbReference>
<keyword evidence="5" id="KW-0813">Transport</keyword>
<feature type="transmembrane region" description="Helical" evidence="14">
    <location>
        <begin position="156"/>
        <end position="175"/>
    </location>
</feature>
<feature type="transmembrane region" description="Helical" evidence="14">
    <location>
        <begin position="68"/>
        <end position="91"/>
    </location>
</feature>
<evidence type="ECO:0000256" key="2">
    <source>
        <dbReference type="ARBA" id="ARBA00004141"/>
    </source>
</evidence>
<evidence type="ECO:0000256" key="12">
    <source>
        <dbReference type="ARBA" id="ARBA00023310"/>
    </source>
</evidence>
<evidence type="ECO:0000256" key="1">
    <source>
        <dbReference type="ARBA" id="ARBA00002070"/>
    </source>
</evidence>
<dbReference type="PANTHER" id="PTHR11410">
    <property type="entry name" value="ATP SYNTHASE SUBUNIT A"/>
    <property type="match status" value="1"/>
</dbReference>
<dbReference type="PRINTS" id="PR00123">
    <property type="entry name" value="ATPASEA"/>
</dbReference>
<evidence type="ECO:0000256" key="8">
    <source>
        <dbReference type="ARBA" id="ARBA00022781"/>
    </source>
</evidence>
<evidence type="ECO:0000256" key="14">
    <source>
        <dbReference type="SAM" id="Phobius"/>
    </source>
</evidence>
<evidence type="ECO:0000256" key="10">
    <source>
        <dbReference type="ARBA" id="ARBA00023065"/>
    </source>
</evidence>
<organism evidence="15">
    <name type="scientific">Rhynchium quinquecinctum</name>
    <dbReference type="NCBI Taxonomy" id="1508445"/>
    <lineage>
        <taxon>Eukaryota</taxon>
        <taxon>Metazoa</taxon>
        <taxon>Ecdysozoa</taxon>
        <taxon>Arthropoda</taxon>
        <taxon>Hexapoda</taxon>
        <taxon>Insecta</taxon>
        <taxon>Pterygota</taxon>
        <taxon>Neoptera</taxon>
        <taxon>Endopterygota</taxon>
        <taxon>Hymenoptera</taxon>
        <taxon>Apocrita</taxon>
        <taxon>Aculeata</taxon>
        <taxon>Vespoidea</taxon>
        <taxon>Vespidae</taxon>
        <taxon>Eumeninae</taxon>
        <taxon>Rhynchium</taxon>
    </lineage>
</organism>
<dbReference type="InterPro" id="IPR000568">
    <property type="entry name" value="ATP_synth_F0_asu"/>
</dbReference>
<keyword evidence="8" id="KW-0375">Hydrogen ion transport</keyword>
<keyword evidence="10" id="KW-0406">Ion transport</keyword>
<keyword evidence="12" id="KW-0066">ATP synthesis</keyword>
<comment type="similarity">
    <text evidence="3">Belongs to the ATPase A chain family.</text>
</comment>
<evidence type="ECO:0000256" key="5">
    <source>
        <dbReference type="ARBA" id="ARBA00022448"/>
    </source>
</evidence>
<gene>
    <name evidence="15" type="primary">ATP6</name>
</gene>
<comment type="subunit">
    <text evidence="4">F-type ATPases have 2 components, CF(1) - the catalytic core - and CF(0) - the membrane proton channel. CF(1) has five subunits: alpha(3), beta(3), gamma(1), delta(1), epsilon(1). CF(0) has three main subunits: a, b and c.</text>
</comment>
<dbReference type="InterPro" id="IPR035908">
    <property type="entry name" value="F0_ATP_A_sf"/>
</dbReference>
<feature type="transmembrane region" description="Helical" evidence="14">
    <location>
        <begin position="124"/>
        <end position="144"/>
    </location>
</feature>
<name>A0A6M9AX83_9HYME</name>
<evidence type="ECO:0000256" key="13">
    <source>
        <dbReference type="RuleBase" id="RU004450"/>
    </source>
</evidence>
<dbReference type="GO" id="GO:0045259">
    <property type="term" value="C:proton-transporting ATP synthase complex"/>
    <property type="evidence" value="ECO:0007669"/>
    <property type="project" value="UniProtKB-KW"/>
</dbReference>
<evidence type="ECO:0000256" key="4">
    <source>
        <dbReference type="ARBA" id="ARBA00011648"/>
    </source>
</evidence>
<dbReference type="PROSITE" id="PS00449">
    <property type="entry name" value="ATPASE_A"/>
    <property type="match status" value="1"/>
</dbReference>
<feature type="transmembrane region" description="Helical" evidence="14">
    <location>
        <begin position="20"/>
        <end position="37"/>
    </location>
</feature>
<evidence type="ECO:0000256" key="6">
    <source>
        <dbReference type="ARBA" id="ARBA00022547"/>
    </source>
</evidence>
<evidence type="ECO:0000256" key="3">
    <source>
        <dbReference type="ARBA" id="ARBA00006810"/>
    </source>
</evidence>
<dbReference type="InterPro" id="IPR045083">
    <property type="entry name" value="ATP_synth_F0_asu_bact/mt"/>
</dbReference>
<evidence type="ECO:0000256" key="11">
    <source>
        <dbReference type="ARBA" id="ARBA00023136"/>
    </source>
</evidence>
<accession>A0A6M9AX83</accession>